<reference evidence="1" key="1">
    <citation type="submission" date="2014-05" db="EMBL/GenBank/DDBJ databases">
        <authorList>
            <person name="Chronopoulou M."/>
        </authorList>
    </citation>
    <scope>NUCLEOTIDE SEQUENCE</scope>
    <source>
        <tissue evidence="1">Whole organism</tissue>
    </source>
</reference>
<dbReference type="EMBL" id="HACA01004860">
    <property type="protein sequence ID" value="CDW22221.1"/>
    <property type="molecule type" value="Transcribed_RNA"/>
</dbReference>
<evidence type="ECO:0000313" key="1">
    <source>
        <dbReference type="EMBL" id="CDW22221.1"/>
    </source>
</evidence>
<name>A0A0K2T9S6_LEPSM</name>
<sequence>MQSTPNSNFLEM</sequence>
<organism evidence="1">
    <name type="scientific">Lepeophtheirus salmonis</name>
    <name type="common">Salmon louse</name>
    <name type="synonym">Caligus salmonis</name>
    <dbReference type="NCBI Taxonomy" id="72036"/>
    <lineage>
        <taxon>Eukaryota</taxon>
        <taxon>Metazoa</taxon>
        <taxon>Ecdysozoa</taxon>
        <taxon>Arthropoda</taxon>
        <taxon>Crustacea</taxon>
        <taxon>Multicrustacea</taxon>
        <taxon>Hexanauplia</taxon>
        <taxon>Copepoda</taxon>
        <taxon>Siphonostomatoida</taxon>
        <taxon>Caligidae</taxon>
        <taxon>Lepeophtheirus</taxon>
    </lineage>
</organism>
<accession>A0A0K2T9S6</accession>
<protein>
    <submittedName>
        <fullName evidence="1">Uncharacterized protein</fullName>
    </submittedName>
</protein>
<proteinExistence type="predicted"/>